<protein>
    <submittedName>
        <fullName evidence="1">10382_t:CDS:1</fullName>
    </submittedName>
</protein>
<dbReference type="Proteomes" id="UP000789860">
    <property type="component" value="Unassembled WGS sequence"/>
</dbReference>
<comment type="caution">
    <text evidence="1">The sequence shown here is derived from an EMBL/GenBank/DDBJ whole genome shotgun (WGS) entry which is preliminary data.</text>
</comment>
<sequence length="63" mass="7547">FYRLYKFQQALAHLQILHFTLMNWFWVKNSTIYIAKNPFQTVITILPWYLALPPIIAFTMVNG</sequence>
<proteinExistence type="predicted"/>
<reference evidence="1" key="1">
    <citation type="submission" date="2021-06" db="EMBL/GenBank/DDBJ databases">
        <authorList>
            <person name="Kallberg Y."/>
            <person name="Tangrot J."/>
            <person name="Rosling A."/>
        </authorList>
    </citation>
    <scope>NUCLEOTIDE SEQUENCE</scope>
    <source>
        <strain evidence="1">AU212A</strain>
    </source>
</reference>
<keyword evidence="2" id="KW-1185">Reference proteome</keyword>
<feature type="non-terminal residue" evidence="1">
    <location>
        <position position="1"/>
    </location>
</feature>
<name>A0ACA9MU16_9GLOM</name>
<evidence type="ECO:0000313" key="2">
    <source>
        <dbReference type="Proteomes" id="UP000789860"/>
    </source>
</evidence>
<feature type="non-terminal residue" evidence="1">
    <location>
        <position position="63"/>
    </location>
</feature>
<organism evidence="1 2">
    <name type="scientific">Scutellospora calospora</name>
    <dbReference type="NCBI Taxonomy" id="85575"/>
    <lineage>
        <taxon>Eukaryota</taxon>
        <taxon>Fungi</taxon>
        <taxon>Fungi incertae sedis</taxon>
        <taxon>Mucoromycota</taxon>
        <taxon>Glomeromycotina</taxon>
        <taxon>Glomeromycetes</taxon>
        <taxon>Diversisporales</taxon>
        <taxon>Gigasporaceae</taxon>
        <taxon>Scutellospora</taxon>
    </lineage>
</organism>
<gene>
    <name evidence="1" type="ORF">SCALOS_LOCUS7345</name>
</gene>
<dbReference type="EMBL" id="CAJVPM010016171">
    <property type="protein sequence ID" value="CAG8612518.1"/>
    <property type="molecule type" value="Genomic_DNA"/>
</dbReference>
<accession>A0ACA9MU16</accession>
<evidence type="ECO:0000313" key="1">
    <source>
        <dbReference type="EMBL" id="CAG8612518.1"/>
    </source>
</evidence>